<proteinExistence type="predicted"/>
<accession>A0A3M3EBB6</accession>
<dbReference type="EMBL" id="RBOJ01000089">
    <property type="protein sequence ID" value="RMM46947.1"/>
    <property type="molecule type" value="Genomic_DNA"/>
</dbReference>
<name>A0A3M3EBB6_9PSED</name>
<dbReference type="AlphaFoldDB" id="A0A3M3EBB6"/>
<comment type="caution">
    <text evidence="1">The sequence shown here is derived from an EMBL/GenBank/DDBJ whole genome shotgun (WGS) entry which is preliminary data.</text>
</comment>
<dbReference type="RefSeq" id="WP_024781312.1">
    <property type="nucleotide sequence ID" value="NZ_CP014262.1"/>
</dbReference>
<dbReference type="Proteomes" id="UP000270661">
    <property type="component" value="Unassembled WGS sequence"/>
</dbReference>
<organism evidence="1 2">
    <name type="scientific">Pseudomonas corrugata</name>
    <dbReference type="NCBI Taxonomy" id="47879"/>
    <lineage>
        <taxon>Bacteria</taxon>
        <taxon>Pseudomonadati</taxon>
        <taxon>Pseudomonadota</taxon>
        <taxon>Gammaproteobacteria</taxon>
        <taxon>Pseudomonadales</taxon>
        <taxon>Pseudomonadaceae</taxon>
        <taxon>Pseudomonas</taxon>
    </lineage>
</organism>
<sequence length="94" mass="10913">MNDRQAIIKDLITAVVKARKTDEIVYQSEWLGYIPFGVYHWVECQGEDVSSDFPFGWALEDLTGLEQVGFLETLEAYENPEDSFDREIRYRVCG</sequence>
<dbReference type="KEGG" id="pcg:AXG94_00410"/>
<gene>
    <name evidence="1" type="ORF">ALQ77_00689</name>
</gene>
<evidence type="ECO:0000313" key="2">
    <source>
        <dbReference type="Proteomes" id="UP000270661"/>
    </source>
</evidence>
<reference evidence="1 2" key="1">
    <citation type="submission" date="2018-08" db="EMBL/GenBank/DDBJ databases">
        <title>Recombination of ecologically and evolutionarily significant loci maintains genetic cohesion in the Pseudomonas syringae species complex.</title>
        <authorList>
            <person name="Dillon M."/>
            <person name="Thakur S."/>
            <person name="Almeida R.N.D."/>
            <person name="Weir B.S."/>
            <person name="Guttman D.S."/>
        </authorList>
    </citation>
    <scope>NUCLEOTIDE SEQUENCE [LARGE SCALE GENOMIC DNA]</scope>
    <source>
        <strain evidence="1 2">NCPPB2445</strain>
    </source>
</reference>
<dbReference type="OrthoDB" id="290902at2"/>
<keyword evidence="2" id="KW-1185">Reference proteome</keyword>
<evidence type="ECO:0000313" key="1">
    <source>
        <dbReference type="EMBL" id="RMM46947.1"/>
    </source>
</evidence>
<protein>
    <submittedName>
        <fullName evidence="1">Uncharacterized protein</fullName>
    </submittedName>
</protein>
<dbReference type="GeneID" id="55642798"/>